<evidence type="ECO:0000313" key="3">
    <source>
        <dbReference type="Proteomes" id="UP001162802"/>
    </source>
</evidence>
<dbReference type="SUPFAM" id="SSF46785">
    <property type="entry name" value="Winged helix' DNA-binding domain"/>
    <property type="match status" value="1"/>
</dbReference>
<dbReference type="InterPro" id="IPR036388">
    <property type="entry name" value="WH-like_DNA-bd_sf"/>
</dbReference>
<dbReference type="Pfam" id="PF13730">
    <property type="entry name" value="HTH_36"/>
    <property type="match status" value="1"/>
</dbReference>
<accession>A0ABT0A915</accession>
<evidence type="ECO:0000256" key="1">
    <source>
        <dbReference type="SAM" id="MobiDB-lite"/>
    </source>
</evidence>
<protein>
    <submittedName>
        <fullName evidence="2">Helix-turn-helix domain-containing protein</fullName>
    </submittedName>
</protein>
<keyword evidence="3" id="KW-1185">Reference proteome</keyword>
<gene>
    <name evidence="2" type="ORF">MTR65_03100</name>
</gene>
<feature type="compositionally biased region" description="Polar residues" evidence="1">
    <location>
        <begin position="1"/>
        <end position="22"/>
    </location>
</feature>
<organism evidence="2 3">
    <name type="scientific">Novosphingobium mangrovi</name>
    <name type="common">ex Hu et al. 2023</name>
    <dbReference type="NCBI Taxonomy" id="2930094"/>
    <lineage>
        <taxon>Bacteria</taxon>
        <taxon>Pseudomonadati</taxon>
        <taxon>Pseudomonadota</taxon>
        <taxon>Alphaproteobacteria</taxon>
        <taxon>Sphingomonadales</taxon>
        <taxon>Sphingomonadaceae</taxon>
        <taxon>Novosphingobium</taxon>
    </lineage>
</organism>
<name>A0ABT0A915_9SPHN</name>
<proteinExistence type="predicted"/>
<sequence length="286" mass="32491">MKNQWLTSETPNENSQQTTSSKRAGEATWRRSYDIQDPRAQVSTIYWERTTKNENALRFFDTFSKTVTRYASHIRENGKQLPISMNARAVLDALLGCMDGKTGRCDPSLDTIAKRCHLSRRTVVRQLHALRDQNIINWVRRTMKTGNAPGEGPRLQQTSNAYFIDMIKLPIEIVRTLRQKLGSKLREVNKHMEGSGPVPSRMATKAERMVKVLTGSFSTGGREERAHRRALAADSADDRLARMYGDDLDALREHQEMLNTSSGPSASAKLALYPLSRTRREKDRGR</sequence>
<reference evidence="2" key="1">
    <citation type="submission" date="2022-03" db="EMBL/GenBank/DDBJ databases">
        <title>Identification of a novel bacterium isolated from mangrove sediments.</title>
        <authorList>
            <person name="Pan X."/>
        </authorList>
    </citation>
    <scope>NUCLEOTIDE SEQUENCE</scope>
    <source>
        <strain evidence="2">B2637</strain>
    </source>
</reference>
<feature type="region of interest" description="Disordered" evidence="1">
    <location>
        <begin position="1"/>
        <end position="29"/>
    </location>
</feature>
<dbReference type="EMBL" id="JALHAT010000003">
    <property type="protein sequence ID" value="MCJ1959668.1"/>
    <property type="molecule type" value="Genomic_DNA"/>
</dbReference>
<dbReference type="Gene3D" id="1.10.10.10">
    <property type="entry name" value="Winged helix-like DNA-binding domain superfamily/Winged helix DNA-binding domain"/>
    <property type="match status" value="1"/>
</dbReference>
<dbReference type="RefSeq" id="WP_243796939.1">
    <property type="nucleotide sequence ID" value="NZ_JALHAT010000003.1"/>
</dbReference>
<dbReference type="InterPro" id="IPR036390">
    <property type="entry name" value="WH_DNA-bd_sf"/>
</dbReference>
<comment type="caution">
    <text evidence="2">The sequence shown here is derived from an EMBL/GenBank/DDBJ whole genome shotgun (WGS) entry which is preliminary data.</text>
</comment>
<dbReference type="Proteomes" id="UP001162802">
    <property type="component" value="Unassembled WGS sequence"/>
</dbReference>
<evidence type="ECO:0000313" key="2">
    <source>
        <dbReference type="EMBL" id="MCJ1959668.1"/>
    </source>
</evidence>
<feature type="region of interest" description="Disordered" evidence="1">
    <location>
        <begin position="258"/>
        <end position="286"/>
    </location>
</feature>